<dbReference type="EMBL" id="GBXM01108717">
    <property type="protein sequence ID" value="JAG99859.1"/>
    <property type="molecule type" value="Transcribed_RNA"/>
</dbReference>
<proteinExistence type="predicted"/>
<reference evidence="1" key="2">
    <citation type="journal article" date="2015" name="Fish Shellfish Immunol.">
        <title>Early steps in the European eel (Anguilla anguilla)-Vibrio vulnificus interaction in the gills: Role of the RtxA13 toxin.</title>
        <authorList>
            <person name="Callol A."/>
            <person name="Pajuelo D."/>
            <person name="Ebbesson L."/>
            <person name="Teles M."/>
            <person name="MacKenzie S."/>
            <person name="Amaro C."/>
        </authorList>
    </citation>
    <scope>NUCLEOTIDE SEQUENCE</scope>
</reference>
<evidence type="ECO:0000313" key="1">
    <source>
        <dbReference type="EMBL" id="JAG99859.1"/>
    </source>
</evidence>
<name>A0A0E9P755_ANGAN</name>
<sequence length="53" mass="6068">MKFTADFSAEGAVFRHCFSALPTPATHFLSHIILRHANQTETYFLKFNKPLVD</sequence>
<organism evidence="1">
    <name type="scientific">Anguilla anguilla</name>
    <name type="common">European freshwater eel</name>
    <name type="synonym">Muraena anguilla</name>
    <dbReference type="NCBI Taxonomy" id="7936"/>
    <lineage>
        <taxon>Eukaryota</taxon>
        <taxon>Metazoa</taxon>
        <taxon>Chordata</taxon>
        <taxon>Craniata</taxon>
        <taxon>Vertebrata</taxon>
        <taxon>Euteleostomi</taxon>
        <taxon>Actinopterygii</taxon>
        <taxon>Neopterygii</taxon>
        <taxon>Teleostei</taxon>
        <taxon>Anguilliformes</taxon>
        <taxon>Anguillidae</taxon>
        <taxon>Anguilla</taxon>
    </lineage>
</organism>
<reference evidence="1" key="1">
    <citation type="submission" date="2014-11" db="EMBL/GenBank/DDBJ databases">
        <authorList>
            <person name="Amaro Gonzalez C."/>
        </authorList>
    </citation>
    <scope>NUCLEOTIDE SEQUENCE</scope>
</reference>
<protein>
    <submittedName>
        <fullName evidence="1">Uncharacterized protein</fullName>
    </submittedName>
</protein>
<accession>A0A0E9P755</accession>
<dbReference type="AlphaFoldDB" id="A0A0E9P755"/>